<evidence type="ECO:0000313" key="2">
    <source>
        <dbReference type="Proteomes" id="UP001165063"/>
    </source>
</evidence>
<organism evidence="1 2">
    <name type="scientific">Ambrosiozyma monospora</name>
    <name type="common">Yeast</name>
    <name type="synonym">Endomycopsis monosporus</name>
    <dbReference type="NCBI Taxonomy" id="43982"/>
    <lineage>
        <taxon>Eukaryota</taxon>
        <taxon>Fungi</taxon>
        <taxon>Dikarya</taxon>
        <taxon>Ascomycota</taxon>
        <taxon>Saccharomycotina</taxon>
        <taxon>Pichiomycetes</taxon>
        <taxon>Pichiales</taxon>
        <taxon>Pichiaceae</taxon>
        <taxon>Ambrosiozyma</taxon>
    </lineage>
</organism>
<gene>
    <name evidence="1" type="ORF">Amon01_000085500</name>
</gene>
<sequence length="438" mass="50546">MANKRRPRKTRGLHYKKYVYGVQDKQDIIEEDHQFKKDDGSHKPVFKGSWYGVEWPMSQFRKVDVLTVALALEKGFQVVPLDDDNDASKRMKLPFELIIEILLRTDKPTCLNHLLICKATYHMLLPLKYKHPLLTSTNFLKFVDMITLPINRNRFTNYVKVLDLSHTIQAGKNSYVSKLLRRFSKTLEVFVSSQTSFGISPLVSLRLCSNLKVLDLHLVSETVNLKELFKAIEHCQHLEQLSFPRSSITCEDFNIKWPEDLWFLKIQGGITDEFLFGSWFPETITNLEFSHCPHITGDSVNDLLMRIGMNLTHLSIYYPMPNLKSNSMDTVFLYCPNLTFLYMNIEYISRDAFDENLLPLLEGDYDRPLKTLIIDASGLLGEGAKLHPDDLTIAVCEERLPELVSLKLSRLLGWNFEGDDVSDLVNELENRDGSLYTI</sequence>
<reference evidence="1" key="1">
    <citation type="submission" date="2023-04" db="EMBL/GenBank/DDBJ databases">
        <title>Ambrosiozyma monospora NBRC 1965.</title>
        <authorList>
            <person name="Ichikawa N."/>
            <person name="Sato H."/>
            <person name="Tonouchi N."/>
        </authorList>
    </citation>
    <scope>NUCLEOTIDE SEQUENCE</scope>
    <source>
        <strain evidence="1">NBRC 1965</strain>
    </source>
</reference>
<dbReference type="Gene3D" id="3.80.10.10">
    <property type="entry name" value="Ribonuclease Inhibitor"/>
    <property type="match status" value="1"/>
</dbReference>
<dbReference type="AlphaFoldDB" id="A0A9W6YLW7"/>
<dbReference type="InterPro" id="IPR032675">
    <property type="entry name" value="LRR_dom_sf"/>
</dbReference>
<dbReference type="EMBL" id="BSXU01000240">
    <property type="protein sequence ID" value="GMG19938.1"/>
    <property type="molecule type" value="Genomic_DNA"/>
</dbReference>
<dbReference type="OrthoDB" id="2125396at2759"/>
<name>A0A9W6YLW7_AMBMO</name>
<dbReference type="Proteomes" id="UP001165063">
    <property type="component" value="Unassembled WGS sequence"/>
</dbReference>
<protein>
    <submittedName>
        <fullName evidence="1">Unnamed protein product</fullName>
    </submittedName>
</protein>
<keyword evidence="2" id="KW-1185">Reference proteome</keyword>
<comment type="caution">
    <text evidence="1">The sequence shown here is derived from an EMBL/GenBank/DDBJ whole genome shotgun (WGS) entry which is preliminary data.</text>
</comment>
<proteinExistence type="predicted"/>
<evidence type="ECO:0000313" key="1">
    <source>
        <dbReference type="EMBL" id="GMG19938.1"/>
    </source>
</evidence>
<accession>A0A9W6YLW7</accession>
<dbReference type="SUPFAM" id="SSF52047">
    <property type="entry name" value="RNI-like"/>
    <property type="match status" value="1"/>
</dbReference>